<proteinExistence type="predicted"/>
<accession>A0A8E2E0E0</accession>
<protein>
    <submittedName>
        <fullName evidence="1">Uncharacterized protein</fullName>
    </submittedName>
</protein>
<evidence type="ECO:0000313" key="1">
    <source>
        <dbReference type="EMBL" id="OCK75091.1"/>
    </source>
</evidence>
<evidence type="ECO:0000313" key="2">
    <source>
        <dbReference type="Proteomes" id="UP000250266"/>
    </source>
</evidence>
<dbReference type="EMBL" id="KV745365">
    <property type="protein sequence ID" value="OCK75091.1"/>
    <property type="molecule type" value="Genomic_DNA"/>
</dbReference>
<dbReference type="OrthoDB" id="2019666at2759"/>
<sequence length="84" mass="9717">MATAQVRGTNFWVDHTEPLSVLKNLQLEMDWPLVELLEGYKFPLNRQRDTSSRLPANLKADTNLDWARAWALFLGVELHARLRA</sequence>
<reference evidence="1 2" key="1">
    <citation type="journal article" date="2016" name="Nat. Commun.">
        <title>Ectomycorrhizal ecology is imprinted in the genome of the dominant symbiotic fungus Cenococcum geophilum.</title>
        <authorList>
            <consortium name="DOE Joint Genome Institute"/>
            <person name="Peter M."/>
            <person name="Kohler A."/>
            <person name="Ohm R.A."/>
            <person name="Kuo A."/>
            <person name="Krutzmann J."/>
            <person name="Morin E."/>
            <person name="Arend M."/>
            <person name="Barry K.W."/>
            <person name="Binder M."/>
            <person name="Choi C."/>
            <person name="Clum A."/>
            <person name="Copeland A."/>
            <person name="Grisel N."/>
            <person name="Haridas S."/>
            <person name="Kipfer T."/>
            <person name="LaButti K."/>
            <person name="Lindquist E."/>
            <person name="Lipzen A."/>
            <person name="Maire R."/>
            <person name="Meier B."/>
            <person name="Mihaltcheva S."/>
            <person name="Molinier V."/>
            <person name="Murat C."/>
            <person name="Poggeler S."/>
            <person name="Quandt C.A."/>
            <person name="Sperisen C."/>
            <person name="Tritt A."/>
            <person name="Tisserant E."/>
            <person name="Crous P.W."/>
            <person name="Henrissat B."/>
            <person name="Nehls U."/>
            <person name="Egli S."/>
            <person name="Spatafora J.W."/>
            <person name="Grigoriev I.V."/>
            <person name="Martin F.M."/>
        </authorList>
    </citation>
    <scope>NUCLEOTIDE SEQUENCE [LARGE SCALE GENOMIC DNA]</scope>
    <source>
        <strain evidence="1 2">CBS 459.81</strain>
    </source>
</reference>
<organism evidence="1 2">
    <name type="scientific">Lepidopterella palustris CBS 459.81</name>
    <dbReference type="NCBI Taxonomy" id="1314670"/>
    <lineage>
        <taxon>Eukaryota</taxon>
        <taxon>Fungi</taxon>
        <taxon>Dikarya</taxon>
        <taxon>Ascomycota</taxon>
        <taxon>Pezizomycotina</taxon>
        <taxon>Dothideomycetes</taxon>
        <taxon>Pleosporomycetidae</taxon>
        <taxon>Mytilinidiales</taxon>
        <taxon>Argynnaceae</taxon>
        <taxon>Lepidopterella</taxon>
    </lineage>
</organism>
<name>A0A8E2E0E0_9PEZI</name>
<gene>
    <name evidence="1" type="ORF">K432DRAFT_180599</name>
</gene>
<dbReference type="Proteomes" id="UP000250266">
    <property type="component" value="Unassembled WGS sequence"/>
</dbReference>
<dbReference type="AlphaFoldDB" id="A0A8E2E0E0"/>
<keyword evidence="2" id="KW-1185">Reference proteome</keyword>